<name>A0AAJ0FE81_9PEZI</name>
<dbReference type="SUPFAM" id="SSF48264">
    <property type="entry name" value="Cytochrome P450"/>
    <property type="match status" value="1"/>
</dbReference>
<dbReference type="Gene3D" id="1.10.630.10">
    <property type="entry name" value="Cytochrome P450"/>
    <property type="match status" value="1"/>
</dbReference>
<evidence type="ECO:0000313" key="6">
    <source>
        <dbReference type="EMBL" id="KAK1760108.1"/>
    </source>
</evidence>
<evidence type="ECO:0000313" key="7">
    <source>
        <dbReference type="Proteomes" id="UP001239445"/>
    </source>
</evidence>
<keyword evidence="5" id="KW-0472">Membrane</keyword>
<dbReference type="PANTHER" id="PTHR24305:SF218">
    <property type="entry name" value="P450, PUTATIVE (EUROFUNG)-RELATED"/>
    <property type="match status" value="1"/>
</dbReference>
<dbReference type="PRINTS" id="PR00463">
    <property type="entry name" value="EP450I"/>
</dbReference>
<feature type="transmembrane region" description="Helical" evidence="5">
    <location>
        <begin position="12"/>
        <end position="34"/>
    </location>
</feature>
<comment type="cofactor">
    <cofactor evidence="4">
        <name>heme</name>
        <dbReference type="ChEBI" id="CHEBI:30413"/>
    </cofactor>
</comment>
<organism evidence="6 7">
    <name type="scientific">Echria macrotheca</name>
    <dbReference type="NCBI Taxonomy" id="438768"/>
    <lineage>
        <taxon>Eukaryota</taxon>
        <taxon>Fungi</taxon>
        <taxon>Dikarya</taxon>
        <taxon>Ascomycota</taxon>
        <taxon>Pezizomycotina</taxon>
        <taxon>Sordariomycetes</taxon>
        <taxon>Sordariomycetidae</taxon>
        <taxon>Sordariales</taxon>
        <taxon>Schizotheciaceae</taxon>
        <taxon>Echria</taxon>
    </lineage>
</organism>
<keyword evidence="7" id="KW-1185">Reference proteome</keyword>
<keyword evidence="2 4" id="KW-0479">Metal-binding</keyword>
<evidence type="ECO:0000256" key="4">
    <source>
        <dbReference type="PIRSR" id="PIRSR602401-1"/>
    </source>
</evidence>
<dbReference type="EMBL" id="MU839827">
    <property type="protein sequence ID" value="KAK1760108.1"/>
    <property type="molecule type" value="Genomic_DNA"/>
</dbReference>
<evidence type="ECO:0000256" key="3">
    <source>
        <dbReference type="ARBA" id="ARBA00023004"/>
    </source>
</evidence>
<dbReference type="GO" id="GO:0016705">
    <property type="term" value="F:oxidoreductase activity, acting on paired donors, with incorporation or reduction of molecular oxygen"/>
    <property type="evidence" value="ECO:0007669"/>
    <property type="project" value="InterPro"/>
</dbReference>
<keyword evidence="3 4" id="KW-0408">Iron</keyword>
<keyword evidence="5" id="KW-0812">Transmembrane</keyword>
<dbReference type="GO" id="GO:0005506">
    <property type="term" value="F:iron ion binding"/>
    <property type="evidence" value="ECO:0007669"/>
    <property type="project" value="InterPro"/>
</dbReference>
<sequence>MAISFETIQPYLTAPAVAAALAAVLAGTVFWNILTNILTSPIPSSVPGPLLARLTYKWLIAVDTSGYRGRTVHELHKKYGPVVRLSPSEVSFSSKDAVKSIYSASATVIKGPAYDHFGRKGMFQMKDPQEHRERYRRVAHIFSASSLQQMEPLVQAVMDRTVAAFVQRAGQAVDALHWCRMMALDVAGEVLMGKAFGAFEGEGGKAPVYVDHLDNAYIVWNLWSIAPLLCWVLELLPIKGIREFFAGGDYVYKYGADAVHDYIAREGRASSRRNLLTKLIAGNDENGTEPLSDEDIITEVSNLTFAAVDTTGNTATYALYRLACHPEWQQKLQREIRASGAADKGFAYKAVQGLPILNAVYTETLRLHPAAPSALPRQTVAPITEIAGLQLPAKTLVSMQATTTQRDPAYFPKPEQFDPSRWLTADGQIYQGTPDMQEMMIVWGGKGPRVCMGQYMATMEIKLLLARLMAQFTVRLQSEATHDEMVMTDHFTLIPKGKRCGLVFTVE</sequence>
<comment type="caution">
    <text evidence="6">The sequence shown here is derived from an EMBL/GenBank/DDBJ whole genome shotgun (WGS) entry which is preliminary data.</text>
</comment>
<dbReference type="GO" id="GO:0004497">
    <property type="term" value="F:monooxygenase activity"/>
    <property type="evidence" value="ECO:0007669"/>
    <property type="project" value="InterPro"/>
</dbReference>
<dbReference type="InterPro" id="IPR036396">
    <property type="entry name" value="Cyt_P450_sf"/>
</dbReference>
<evidence type="ECO:0000256" key="2">
    <source>
        <dbReference type="ARBA" id="ARBA00022723"/>
    </source>
</evidence>
<proteinExistence type="predicted"/>
<dbReference type="Pfam" id="PF00067">
    <property type="entry name" value="p450"/>
    <property type="match status" value="1"/>
</dbReference>
<reference evidence="6" key="1">
    <citation type="submission" date="2023-06" db="EMBL/GenBank/DDBJ databases">
        <title>Genome-scale phylogeny and comparative genomics of the fungal order Sordariales.</title>
        <authorList>
            <consortium name="Lawrence Berkeley National Laboratory"/>
            <person name="Hensen N."/>
            <person name="Bonometti L."/>
            <person name="Westerberg I."/>
            <person name="Brannstrom I.O."/>
            <person name="Guillou S."/>
            <person name="Cros-Aarteil S."/>
            <person name="Calhoun S."/>
            <person name="Haridas S."/>
            <person name="Kuo A."/>
            <person name="Mondo S."/>
            <person name="Pangilinan J."/>
            <person name="Riley R."/>
            <person name="Labutti K."/>
            <person name="Andreopoulos B."/>
            <person name="Lipzen A."/>
            <person name="Chen C."/>
            <person name="Yanf M."/>
            <person name="Daum C."/>
            <person name="Ng V."/>
            <person name="Clum A."/>
            <person name="Steindorff A."/>
            <person name="Ohm R."/>
            <person name="Martin F."/>
            <person name="Silar P."/>
            <person name="Natvig D."/>
            <person name="Lalanne C."/>
            <person name="Gautier V."/>
            <person name="Ament-Velasquez S.L."/>
            <person name="Kruys A."/>
            <person name="Hutchinson M.I."/>
            <person name="Powell A.J."/>
            <person name="Barry K."/>
            <person name="Miller A.N."/>
            <person name="Grigoriev I.V."/>
            <person name="Debuchy R."/>
            <person name="Gladieux P."/>
            <person name="Thoren M.H."/>
            <person name="Johannesson H."/>
        </authorList>
    </citation>
    <scope>NUCLEOTIDE SEQUENCE</scope>
    <source>
        <strain evidence="6">PSN4</strain>
    </source>
</reference>
<dbReference type="PANTHER" id="PTHR24305">
    <property type="entry name" value="CYTOCHROME P450"/>
    <property type="match status" value="1"/>
</dbReference>
<keyword evidence="1 4" id="KW-0349">Heme</keyword>
<gene>
    <name evidence="6" type="ORF">QBC47DRAFT_312337</name>
</gene>
<feature type="binding site" description="axial binding residue" evidence="4">
    <location>
        <position position="451"/>
    </location>
    <ligand>
        <name>heme</name>
        <dbReference type="ChEBI" id="CHEBI:30413"/>
    </ligand>
    <ligandPart>
        <name>Fe</name>
        <dbReference type="ChEBI" id="CHEBI:18248"/>
    </ligandPart>
</feature>
<dbReference type="PRINTS" id="PR00385">
    <property type="entry name" value="P450"/>
</dbReference>
<dbReference type="InterPro" id="IPR002401">
    <property type="entry name" value="Cyt_P450_E_grp-I"/>
</dbReference>
<dbReference type="AlphaFoldDB" id="A0AAJ0FE81"/>
<accession>A0AAJ0FE81</accession>
<dbReference type="InterPro" id="IPR001128">
    <property type="entry name" value="Cyt_P450"/>
</dbReference>
<protein>
    <submittedName>
        <fullName evidence="6">Cytochrome P450</fullName>
    </submittedName>
</protein>
<evidence type="ECO:0000256" key="1">
    <source>
        <dbReference type="ARBA" id="ARBA00022617"/>
    </source>
</evidence>
<dbReference type="InterPro" id="IPR050121">
    <property type="entry name" value="Cytochrome_P450_monoxygenase"/>
</dbReference>
<evidence type="ECO:0000256" key="5">
    <source>
        <dbReference type="SAM" id="Phobius"/>
    </source>
</evidence>
<dbReference type="GO" id="GO:0020037">
    <property type="term" value="F:heme binding"/>
    <property type="evidence" value="ECO:0007669"/>
    <property type="project" value="InterPro"/>
</dbReference>
<keyword evidence="5" id="KW-1133">Transmembrane helix</keyword>
<dbReference type="Proteomes" id="UP001239445">
    <property type="component" value="Unassembled WGS sequence"/>
</dbReference>